<dbReference type="PANTHER" id="PTHR45713">
    <property type="entry name" value="FTP DOMAIN-CONTAINING PROTEIN"/>
    <property type="match status" value="1"/>
</dbReference>
<organism evidence="12 13">
    <name type="scientific">Saccoglossus kowalevskii</name>
    <name type="common">Acorn worm</name>
    <dbReference type="NCBI Taxonomy" id="10224"/>
    <lineage>
        <taxon>Eukaryota</taxon>
        <taxon>Metazoa</taxon>
        <taxon>Hemichordata</taxon>
        <taxon>Enteropneusta</taxon>
        <taxon>Harrimaniidae</taxon>
        <taxon>Saccoglossus</taxon>
    </lineage>
</organism>
<dbReference type="InterPro" id="IPR006585">
    <property type="entry name" value="FTP1"/>
</dbReference>
<dbReference type="Pfam" id="PF22633">
    <property type="entry name" value="F5_F8_type_C_2"/>
    <property type="match status" value="1"/>
</dbReference>
<keyword evidence="10" id="KW-0472">Membrane</keyword>
<reference evidence="13" key="1">
    <citation type="submission" date="2025-08" db="UniProtKB">
        <authorList>
            <consortium name="RefSeq"/>
        </authorList>
    </citation>
    <scope>IDENTIFICATION</scope>
    <source>
        <tissue evidence="13">Testes</tissue>
    </source>
</reference>
<comment type="caution">
    <text evidence="8">Lacks conserved residue(s) required for the propagation of feature annotation.</text>
</comment>
<feature type="domain" description="EGF-like" evidence="11">
    <location>
        <begin position="90"/>
        <end position="126"/>
    </location>
</feature>
<dbReference type="PROSITE" id="PS50026">
    <property type="entry name" value="EGF_3"/>
    <property type="match status" value="2"/>
</dbReference>
<dbReference type="GeneID" id="102801676"/>
<evidence type="ECO:0000256" key="4">
    <source>
        <dbReference type="ARBA" id="ARBA00022723"/>
    </source>
</evidence>
<feature type="compositionally biased region" description="Basic and acidic residues" evidence="9">
    <location>
        <begin position="174"/>
        <end position="184"/>
    </location>
</feature>
<dbReference type="RefSeq" id="XP_006819117.1">
    <property type="nucleotide sequence ID" value="XM_006819054.1"/>
</dbReference>
<protein>
    <submittedName>
        <fullName evidence="13">Neurogenic locus notch homolog protein 1-like</fullName>
    </submittedName>
</protein>
<dbReference type="Gene3D" id="3.10.100.10">
    <property type="entry name" value="Mannose-Binding Protein A, subunit A"/>
    <property type="match status" value="1"/>
</dbReference>
<evidence type="ECO:0000256" key="1">
    <source>
        <dbReference type="ARBA" id="ARBA00002219"/>
    </source>
</evidence>
<dbReference type="PROSITE" id="PS00010">
    <property type="entry name" value="ASX_HYDROXYL"/>
    <property type="match status" value="1"/>
</dbReference>
<dbReference type="SUPFAM" id="SSF49785">
    <property type="entry name" value="Galactose-binding domain-like"/>
    <property type="match status" value="1"/>
</dbReference>
<evidence type="ECO:0000313" key="12">
    <source>
        <dbReference type="Proteomes" id="UP000694865"/>
    </source>
</evidence>
<feature type="disulfide bond" evidence="8">
    <location>
        <begin position="78"/>
        <end position="87"/>
    </location>
</feature>
<dbReference type="SMART" id="SM00607">
    <property type="entry name" value="FTP"/>
    <property type="match status" value="1"/>
</dbReference>
<dbReference type="InterPro" id="IPR000742">
    <property type="entry name" value="EGF"/>
</dbReference>
<keyword evidence="8" id="KW-0245">EGF-like domain</keyword>
<proteinExistence type="inferred from homology"/>
<dbReference type="Pfam" id="PF00008">
    <property type="entry name" value="EGF"/>
    <property type="match status" value="2"/>
</dbReference>
<dbReference type="InterPro" id="IPR000152">
    <property type="entry name" value="EGF-type_Asp/Asn_hydroxyl_site"/>
</dbReference>
<dbReference type="PROSITE" id="PS00022">
    <property type="entry name" value="EGF_1"/>
    <property type="match status" value="2"/>
</dbReference>
<accession>A0ABM0MGH6</accession>
<evidence type="ECO:0000313" key="13">
    <source>
        <dbReference type="RefSeq" id="XP_006819117.1"/>
    </source>
</evidence>
<dbReference type="Gene3D" id="2.60.120.260">
    <property type="entry name" value="Galactose-binding domain-like"/>
    <property type="match status" value="1"/>
</dbReference>
<dbReference type="InterPro" id="IPR016186">
    <property type="entry name" value="C-type_lectin-like/link_sf"/>
</dbReference>
<feature type="domain" description="EGF-like" evidence="11">
    <location>
        <begin position="52"/>
        <end position="88"/>
    </location>
</feature>
<dbReference type="InterPro" id="IPR051941">
    <property type="entry name" value="BG_Antigen-Binding_Lectin"/>
</dbReference>
<dbReference type="SUPFAM" id="SSF57196">
    <property type="entry name" value="EGF/Laminin"/>
    <property type="match status" value="2"/>
</dbReference>
<dbReference type="CDD" id="cd00037">
    <property type="entry name" value="CLECT"/>
    <property type="match status" value="1"/>
</dbReference>
<gene>
    <name evidence="13" type="primary">LOC102801676</name>
</gene>
<dbReference type="PANTHER" id="PTHR45713:SF6">
    <property type="entry name" value="F5_8 TYPE C DOMAIN-CONTAINING PROTEIN"/>
    <property type="match status" value="1"/>
</dbReference>
<dbReference type="Proteomes" id="UP000694865">
    <property type="component" value="Unplaced"/>
</dbReference>
<evidence type="ECO:0000256" key="3">
    <source>
        <dbReference type="ARBA" id="ARBA00011233"/>
    </source>
</evidence>
<dbReference type="SMART" id="SM00179">
    <property type="entry name" value="EGF_CA"/>
    <property type="match status" value="3"/>
</dbReference>
<evidence type="ECO:0000256" key="7">
    <source>
        <dbReference type="ARBA" id="ARBA00023157"/>
    </source>
</evidence>
<feature type="disulfide bond" evidence="8">
    <location>
        <begin position="116"/>
        <end position="125"/>
    </location>
</feature>
<keyword evidence="4" id="KW-0479">Metal-binding</keyword>
<dbReference type="Gene3D" id="2.10.25.10">
    <property type="entry name" value="Laminin"/>
    <property type="match status" value="2"/>
</dbReference>
<dbReference type="CDD" id="cd00054">
    <property type="entry name" value="EGF_CA"/>
    <property type="match status" value="2"/>
</dbReference>
<feature type="region of interest" description="Disordered" evidence="9">
    <location>
        <begin position="165"/>
        <end position="187"/>
    </location>
</feature>
<keyword evidence="6" id="KW-0106">Calcium</keyword>
<evidence type="ECO:0000256" key="9">
    <source>
        <dbReference type="SAM" id="MobiDB-lite"/>
    </source>
</evidence>
<dbReference type="InterPro" id="IPR008979">
    <property type="entry name" value="Galactose-bd-like_sf"/>
</dbReference>
<evidence type="ECO:0000256" key="8">
    <source>
        <dbReference type="PROSITE-ProRule" id="PRU00076"/>
    </source>
</evidence>
<evidence type="ECO:0000259" key="11">
    <source>
        <dbReference type="PROSITE" id="PS50026"/>
    </source>
</evidence>
<dbReference type="InterPro" id="IPR016187">
    <property type="entry name" value="CTDL_fold"/>
</dbReference>
<keyword evidence="10" id="KW-0812">Transmembrane</keyword>
<dbReference type="SMART" id="SM00181">
    <property type="entry name" value="EGF"/>
    <property type="match status" value="3"/>
</dbReference>
<dbReference type="SUPFAM" id="SSF56436">
    <property type="entry name" value="C-type lectin-like"/>
    <property type="match status" value="1"/>
</dbReference>
<feature type="transmembrane region" description="Helical" evidence="10">
    <location>
        <begin position="26"/>
        <end position="49"/>
    </location>
</feature>
<dbReference type="InterPro" id="IPR001881">
    <property type="entry name" value="EGF-like_Ca-bd_dom"/>
</dbReference>
<evidence type="ECO:0000256" key="2">
    <source>
        <dbReference type="ARBA" id="ARBA00010147"/>
    </source>
</evidence>
<comment type="function">
    <text evidence="1">Acts as a defensive agent. Recognizes blood group fucosylated oligosaccharides including A, B, H and Lewis B-type antigens. Does not recognize Lewis A antigen and has low affinity for monovalent haptens.</text>
</comment>
<sequence>MNRLRVAPKETDDTTQTTSSFTRLKLIVALSTLAVIGSSAAIGGGLAAVKTDFNACFSNPCQNTGTCEVVADEYICICTNEYMGLHCETAIDHCETDPCQNGGICHDAIGTYNCECLEDYEGAQCELDMNPCHQDDICYGGLCVRTDEDHRCECDAGADVQNVAHGKLASQRSESARGEPKRAIDGNANPSYFSSSCTHTGDDPNYDVPWFQLDLGVTHCITSVVLTNRHDNCGCADRLSQSQVLIGNIDEWETAPQCGDTITVAMTEPNDVEFICDPGTAGRYVTVRRLEEGIITLCEILVFAPLRRRYEFITDEVNWFTGKQVCENQGAHLAKIRNEDEHIYLRDLIVQHTGMNWIKLKHFCGVRLPATTPLRT</sequence>
<keyword evidence="10" id="KW-1133">Transmembrane helix</keyword>
<name>A0ABM0MGH6_SACKO</name>
<keyword evidence="7 8" id="KW-1015">Disulfide bond</keyword>
<comment type="subunit">
    <text evidence="3">Homotrimer.</text>
</comment>
<evidence type="ECO:0000256" key="6">
    <source>
        <dbReference type="ARBA" id="ARBA00022837"/>
    </source>
</evidence>
<keyword evidence="12" id="KW-1185">Reference proteome</keyword>
<evidence type="ECO:0000256" key="10">
    <source>
        <dbReference type="SAM" id="Phobius"/>
    </source>
</evidence>
<evidence type="ECO:0000256" key="5">
    <source>
        <dbReference type="ARBA" id="ARBA00022734"/>
    </source>
</evidence>
<keyword evidence="5" id="KW-0430">Lectin</keyword>
<comment type="similarity">
    <text evidence="2">Belongs to the fucolectin family.</text>
</comment>